<dbReference type="AlphaFoldDB" id="U4UJJ3"/>
<dbReference type="EMBL" id="KB632216">
    <property type="protein sequence ID" value="ERL90170.1"/>
    <property type="molecule type" value="Genomic_DNA"/>
</dbReference>
<name>U4UJJ3_DENPD</name>
<sequence>MTTCPPASGVCAELHSCFRVKMELLESHKF</sequence>
<evidence type="ECO:0000313" key="2">
    <source>
        <dbReference type="Proteomes" id="UP000030742"/>
    </source>
</evidence>
<dbReference type="Proteomes" id="UP000030742">
    <property type="component" value="Unassembled WGS sequence"/>
</dbReference>
<organism evidence="1 2">
    <name type="scientific">Dendroctonus ponderosae</name>
    <name type="common">Mountain pine beetle</name>
    <dbReference type="NCBI Taxonomy" id="77166"/>
    <lineage>
        <taxon>Eukaryota</taxon>
        <taxon>Metazoa</taxon>
        <taxon>Ecdysozoa</taxon>
        <taxon>Arthropoda</taxon>
        <taxon>Hexapoda</taxon>
        <taxon>Insecta</taxon>
        <taxon>Pterygota</taxon>
        <taxon>Neoptera</taxon>
        <taxon>Endopterygota</taxon>
        <taxon>Coleoptera</taxon>
        <taxon>Polyphaga</taxon>
        <taxon>Cucujiformia</taxon>
        <taxon>Curculionidae</taxon>
        <taxon>Scolytinae</taxon>
        <taxon>Dendroctonus</taxon>
    </lineage>
</organism>
<protein>
    <submittedName>
        <fullName evidence="1">Uncharacterized protein</fullName>
    </submittedName>
</protein>
<evidence type="ECO:0000313" key="1">
    <source>
        <dbReference type="EMBL" id="ERL90170.1"/>
    </source>
</evidence>
<reference evidence="1 2" key="1">
    <citation type="journal article" date="2013" name="Genome Biol.">
        <title>Draft genome of the mountain pine beetle, Dendroctonus ponderosae Hopkins, a major forest pest.</title>
        <authorList>
            <person name="Keeling C.I."/>
            <person name="Yuen M.M."/>
            <person name="Liao N.Y."/>
            <person name="Docking T.R."/>
            <person name="Chan S.K."/>
            <person name="Taylor G.A."/>
            <person name="Palmquist D.L."/>
            <person name="Jackman S.D."/>
            <person name="Nguyen A."/>
            <person name="Li M."/>
            <person name="Henderson H."/>
            <person name="Janes J.K."/>
            <person name="Zhao Y."/>
            <person name="Pandoh P."/>
            <person name="Moore R."/>
            <person name="Sperling F.A."/>
            <person name="Huber D.P."/>
            <person name="Birol I."/>
            <person name="Jones S.J."/>
            <person name="Bohlmann J."/>
        </authorList>
    </citation>
    <scope>NUCLEOTIDE SEQUENCE</scope>
</reference>
<proteinExistence type="predicted"/>
<feature type="non-terminal residue" evidence="1">
    <location>
        <position position="30"/>
    </location>
</feature>
<gene>
    <name evidence="1" type="ORF">D910_07524</name>
</gene>
<accession>U4UJJ3</accession>